<evidence type="ECO:0000256" key="1">
    <source>
        <dbReference type="ARBA" id="ARBA00010211"/>
    </source>
</evidence>
<dbReference type="GO" id="GO:0046872">
    <property type="term" value="F:metal ion binding"/>
    <property type="evidence" value="ECO:0007669"/>
    <property type="project" value="UniProtKB-KW"/>
</dbReference>
<dbReference type="PANTHER" id="PTHR42796:SF4">
    <property type="entry name" value="FUMARYLACETOACETATE HYDROLASE DOMAIN-CONTAINING PROTEIN 2A"/>
    <property type="match status" value="1"/>
</dbReference>
<protein>
    <submittedName>
        <fullName evidence="4">FAHD2 protein</fullName>
    </submittedName>
</protein>
<evidence type="ECO:0000256" key="2">
    <source>
        <dbReference type="ARBA" id="ARBA00022723"/>
    </source>
</evidence>
<feature type="non-terminal residue" evidence="4">
    <location>
        <position position="1"/>
    </location>
</feature>
<feature type="domain" description="Fumarylacetoacetase-like C-terminal" evidence="3">
    <location>
        <begin position="32"/>
        <end position="190"/>
    </location>
</feature>
<dbReference type="Proteomes" id="UP000531938">
    <property type="component" value="Unassembled WGS sequence"/>
</dbReference>
<dbReference type="InterPro" id="IPR036663">
    <property type="entry name" value="Fumarylacetoacetase_C_sf"/>
</dbReference>
<dbReference type="AlphaFoldDB" id="A0A7K7BJ51"/>
<keyword evidence="5" id="KW-1185">Reference proteome</keyword>
<organism evidence="4 5">
    <name type="scientific">Nothoprocta ornata</name>
    <dbReference type="NCBI Taxonomy" id="83376"/>
    <lineage>
        <taxon>Eukaryota</taxon>
        <taxon>Metazoa</taxon>
        <taxon>Chordata</taxon>
        <taxon>Craniata</taxon>
        <taxon>Vertebrata</taxon>
        <taxon>Euteleostomi</taxon>
        <taxon>Archelosauria</taxon>
        <taxon>Archosauria</taxon>
        <taxon>Dinosauria</taxon>
        <taxon>Saurischia</taxon>
        <taxon>Theropoda</taxon>
        <taxon>Coelurosauria</taxon>
        <taxon>Aves</taxon>
        <taxon>Palaeognathae</taxon>
        <taxon>Tinamiformes</taxon>
        <taxon>Tinamidae</taxon>
        <taxon>Nothoprocta</taxon>
    </lineage>
</organism>
<dbReference type="GO" id="GO:0003824">
    <property type="term" value="F:catalytic activity"/>
    <property type="evidence" value="ECO:0007669"/>
    <property type="project" value="InterPro"/>
</dbReference>
<keyword evidence="2" id="KW-0479">Metal-binding</keyword>
<comment type="similarity">
    <text evidence="1">Belongs to the FAH family.</text>
</comment>
<dbReference type="EMBL" id="VZSH01003887">
    <property type="protein sequence ID" value="NWY08526.1"/>
    <property type="molecule type" value="Genomic_DNA"/>
</dbReference>
<dbReference type="PANTHER" id="PTHR42796">
    <property type="entry name" value="FUMARYLACETOACETATE HYDROLASE DOMAIN-CONTAINING PROTEIN 2A-RELATED"/>
    <property type="match status" value="1"/>
</dbReference>
<dbReference type="InterPro" id="IPR011234">
    <property type="entry name" value="Fumarylacetoacetase-like_C"/>
</dbReference>
<dbReference type="InterPro" id="IPR051121">
    <property type="entry name" value="FAH"/>
</dbReference>
<accession>A0A7K7BJ51</accession>
<dbReference type="Gene3D" id="3.90.850.10">
    <property type="entry name" value="Fumarylacetoacetase-like, C-terminal domain"/>
    <property type="match status" value="1"/>
</dbReference>
<comment type="caution">
    <text evidence="4">The sequence shown here is derived from an EMBL/GenBank/DDBJ whole genome shotgun (WGS) entry which is preliminary data.</text>
</comment>
<feature type="non-terminal residue" evidence="4">
    <location>
        <position position="191"/>
    </location>
</feature>
<evidence type="ECO:0000313" key="5">
    <source>
        <dbReference type="Proteomes" id="UP000531938"/>
    </source>
</evidence>
<dbReference type="GO" id="GO:0044281">
    <property type="term" value="P:small molecule metabolic process"/>
    <property type="evidence" value="ECO:0007669"/>
    <property type="project" value="UniProtKB-ARBA"/>
</dbReference>
<dbReference type="Pfam" id="PF01557">
    <property type="entry name" value="FAA_hydrolase"/>
    <property type="match status" value="1"/>
</dbReference>
<dbReference type="SUPFAM" id="SSF56529">
    <property type="entry name" value="FAH"/>
    <property type="match status" value="1"/>
</dbReference>
<sequence>GARAPRRALDSGRHRLPRAAVTLLAPVPEPSKVICVGLNYRDHCAEQGAAVPREPVIFSKFPSAIAGPYADIEHPAESNELDWEAELAFVIGRKGKRVPEEAAMEHVAGYAVANDVSARDWQMRRNGRQWLLGKTFDTFCPLGPALVTTDEVADVHNLRIRCRLNGELVQSSNTRELVFGVPQLVAWVSRY</sequence>
<gene>
    <name evidence="4" type="primary">Fahd2</name>
    <name evidence="4" type="ORF">NOTORN_R14328</name>
</gene>
<evidence type="ECO:0000259" key="3">
    <source>
        <dbReference type="Pfam" id="PF01557"/>
    </source>
</evidence>
<reference evidence="4 5" key="1">
    <citation type="submission" date="2019-09" db="EMBL/GenBank/DDBJ databases">
        <title>Bird 10,000 Genomes (B10K) Project - Family phase.</title>
        <authorList>
            <person name="Zhang G."/>
        </authorList>
    </citation>
    <scope>NUCLEOTIDE SEQUENCE [LARGE SCALE GENOMIC DNA]</scope>
    <source>
        <strain evidence="4">B10K-MSB-03</strain>
    </source>
</reference>
<name>A0A7K7BJ51_9AVES</name>
<evidence type="ECO:0000313" key="4">
    <source>
        <dbReference type="EMBL" id="NWY08526.1"/>
    </source>
</evidence>
<proteinExistence type="inferred from homology"/>